<comment type="caution">
    <text evidence="2">The sequence shown here is derived from an EMBL/GenBank/DDBJ whole genome shotgun (WGS) entry which is preliminary data.</text>
</comment>
<feature type="region of interest" description="Disordered" evidence="1">
    <location>
        <begin position="276"/>
        <end position="303"/>
    </location>
</feature>
<keyword evidence="3" id="KW-1185">Reference proteome</keyword>
<reference evidence="2" key="2">
    <citation type="submission" date="2020-09" db="EMBL/GenBank/DDBJ databases">
        <authorList>
            <person name="Sun Q."/>
            <person name="Ohkuma M."/>
        </authorList>
    </citation>
    <scope>NUCLEOTIDE SEQUENCE</scope>
    <source>
        <strain evidence="2">JCM 4714</strain>
    </source>
</reference>
<evidence type="ECO:0000313" key="3">
    <source>
        <dbReference type="Proteomes" id="UP000655443"/>
    </source>
</evidence>
<protein>
    <submittedName>
        <fullName evidence="2">Uncharacterized protein</fullName>
    </submittedName>
</protein>
<dbReference type="AlphaFoldDB" id="A0A918YRI3"/>
<dbReference type="EMBL" id="BMVG01000026">
    <property type="protein sequence ID" value="GHE11099.1"/>
    <property type="molecule type" value="Genomic_DNA"/>
</dbReference>
<feature type="compositionally biased region" description="Basic and acidic residues" evidence="1">
    <location>
        <begin position="326"/>
        <end position="337"/>
    </location>
</feature>
<sequence>MVAVRAQVDVQVKVFGQLPLGVPGLRANRRLRHAEDVGGSLAGVAEDVAQHHHVELPLGQAGDGRVQAQGALHVGELVTYGLQGCTVDPGERRGLHGRGSTALQVELEGDPLTQQRPRVRLVVGVLHHVRPLQRQRHERGVHELAGETAVTELDVGVFEVGPVVEAVKRPEGVGQLGGHRTHDTLGLLAGHRQPPLLVVALRGAGRQAGGTLLGERLGSDAHSGTEQTPHERPRTWAEHTQRRDPREGQRKIGYVIHGYAVLVLSGRCAVSPCRGTGEPCAPGNQQTDRGRDSCNGRPRNLPDSQLAVTHSEFTQCRTPHLERRTRCHAEQRKDHSRQPRGVPSRRRHTRLAQGRPVMQITTMSAGGGGPWGGG</sequence>
<reference evidence="2" key="1">
    <citation type="journal article" date="2014" name="Int. J. Syst. Evol. Microbiol.">
        <title>Complete genome sequence of Corynebacterium casei LMG S-19264T (=DSM 44701T), isolated from a smear-ripened cheese.</title>
        <authorList>
            <consortium name="US DOE Joint Genome Institute (JGI-PGF)"/>
            <person name="Walter F."/>
            <person name="Albersmeier A."/>
            <person name="Kalinowski J."/>
            <person name="Ruckert C."/>
        </authorList>
    </citation>
    <scope>NUCLEOTIDE SEQUENCE</scope>
    <source>
        <strain evidence="2">JCM 4714</strain>
    </source>
</reference>
<feature type="region of interest" description="Disordered" evidence="1">
    <location>
        <begin position="326"/>
        <end position="356"/>
    </location>
</feature>
<proteinExistence type="predicted"/>
<gene>
    <name evidence="2" type="ORF">GCM10010339_69550</name>
</gene>
<feature type="compositionally biased region" description="Basic and acidic residues" evidence="1">
    <location>
        <begin position="228"/>
        <end position="249"/>
    </location>
</feature>
<dbReference type="Proteomes" id="UP000655443">
    <property type="component" value="Unassembled WGS sequence"/>
</dbReference>
<feature type="region of interest" description="Disordered" evidence="1">
    <location>
        <begin position="210"/>
        <end position="249"/>
    </location>
</feature>
<accession>A0A918YRI3</accession>
<evidence type="ECO:0000313" key="2">
    <source>
        <dbReference type="EMBL" id="GHE11099.1"/>
    </source>
</evidence>
<evidence type="ECO:0000256" key="1">
    <source>
        <dbReference type="SAM" id="MobiDB-lite"/>
    </source>
</evidence>
<organism evidence="2 3">
    <name type="scientific">Streptomyces alanosinicus</name>
    <dbReference type="NCBI Taxonomy" id="68171"/>
    <lineage>
        <taxon>Bacteria</taxon>
        <taxon>Bacillati</taxon>
        <taxon>Actinomycetota</taxon>
        <taxon>Actinomycetes</taxon>
        <taxon>Kitasatosporales</taxon>
        <taxon>Streptomycetaceae</taxon>
        <taxon>Streptomyces</taxon>
    </lineage>
</organism>
<name>A0A918YRI3_9ACTN</name>